<dbReference type="InterPro" id="IPR052544">
    <property type="entry name" value="Bacteriocin_Proc_Enz"/>
</dbReference>
<dbReference type="InterPro" id="IPR000415">
    <property type="entry name" value="Nitroreductase-like"/>
</dbReference>
<proteinExistence type="predicted"/>
<dbReference type="GO" id="GO:0016491">
    <property type="term" value="F:oxidoreductase activity"/>
    <property type="evidence" value="ECO:0007669"/>
    <property type="project" value="InterPro"/>
</dbReference>
<dbReference type="Gene3D" id="3.40.109.10">
    <property type="entry name" value="NADH Oxidase"/>
    <property type="match status" value="1"/>
</dbReference>
<organism evidence="1 2">
    <name type="scientific">Brevibacillus aydinogluensis</name>
    <dbReference type="NCBI Taxonomy" id="927786"/>
    <lineage>
        <taxon>Bacteria</taxon>
        <taxon>Bacillati</taxon>
        <taxon>Bacillota</taxon>
        <taxon>Bacilli</taxon>
        <taxon>Bacillales</taxon>
        <taxon>Paenibacillaceae</taxon>
        <taxon>Brevibacillus</taxon>
    </lineage>
</organism>
<reference evidence="1" key="1">
    <citation type="submission" date="2023-07" db="EMBL/GenBank/DDBJ databases">
        <authorList>
            <person name="Ivanov I."/>
            <person name="Teneva D."/>
            <person name="Stoikov I."/>
        </authorList>
    </citation>
    <scope>NUCLEOTIDE SEQUENCE</scope>
    <source>
        <strain evidence="1">4475</strain>
    </source>
</reference>
<dbReference type="AlphaFoldDB" id="A0AA48M8B0"/>
<gene>
    <name evidence="1" type="ORF">BSPP4475_12315</name>
</gene>
<evidence type="ECO:0000313" key="1">
    <source>
        <dbReference type="EMBL" id="CAJ1003105.1"/>
    </source>
</evidence>
<keyword evidence="2" id="KW-1185">Reference proteome</keyword>
<dbReference type="KEGG" id="bayd:BSPP4475_12315"/>
<dbReference type="EMBL" id="OY569118">
    <property type="protein sequence ID" value="CAJ1003105.1"/>
    <property type="molecule type" value="Genomic_DNA"/>
</dbReference>
<dbReference type="Proteomes" id="UP001189619">
    <property type="component" value="Chromosome"/>
</dbReference>
<sequence length="229" mass="26583">MKRGIDYSFRLIEHNRLHPEHVTAWYHENSKLFPSVYWAKEEARKELLSILHERYHVEHSYKDYGIAEELDINEREELPSSIRSLKDLAPHAAGLNAVELYAVTSSHGVNTFYYFDFRRSKLVPLRTSSDSFLRDALIHSAEGEADSAIIVTANLDRGMLLHGERGYRAVLLQTGRMVEKITTRWERDHIPHKVHVEFFDDRLHERMGIDGFYEAAFAVLTVFKQGVDA</sequence>
<protein>
    <submittedName>
        <fullName evidence="1">DUF155 domain-containing protein</fullName>
    </submittedName>
</protein>
<dbReference type="PANTHER" id="PTHR43745">
    <property type="entry name" value="NITROREDUCTASE MJ1384-RELATED"/>
    <property type="match status" value="1"/>
</dbReference>
<evidence type="ECO:0000313" key="2">
    <source>
        <dbReference type="Proteomes" id="UP001189619"/>
    </source>
</evidence>
<dbReference type="PANTHER" id="PTHR43745:SF2">
    <property type="entry name" value="NITROREDUCTASE MJ1384-RELATED"/>
    <property type="match status" value="1"/>
</dbReference>
<name>A0AA48M8B0_9BACL</name>
<accession>A0AA48M8B0</accession>
<dbReference type="RefSeq" id="WP_304414425.1">
    <property type="nucleotide sequence ID" value="NZ_JAUSVZ010000010.1"/>
</dbReference>